<feature type="domain" description="RNA polymerase sigma factor 70 region 4 type 2" evidence="6">
    <location>
        <begin position="112"/>
        <end position="163"/>
    </location>
</feature>
<evidence type="ECO:0000313" key="8">
    <source>
        <dbReference type="Proteomes" id="UP000198718"/>
    </source>
</evidence>
<dbReference type="InterPro" id="IPR007627">
    <property type="entry name" value="RNA_pol_sigma70_r2"/>
</dbReference>
<dbReference type="EMBL" id="FNFP01000005">
    <property type="protein sequence ID" value="SDK92417.1"/>
    <property type="molecule type" value="Genomic_DNA"/>
</dbReference>
<evidence type="ECO:0000259" key="5">
    <source>
        <dbReference type="Pfam" id="PF04542"/>
    </source>
</evidence>
<keyword evidence="4" id="KW-0804">Transcription</keyword>
<dbReference type="PANTHER" id="PTHR43133:SF51">
    <property type="entry name" value="RNA POLYMERASE SIGMA FACTOR"/>
    <property type="match status" value="1"/>
</dbReference>
<dbReference type="InterPro" id="IPR014284">
    <property type="entry name" value="RNA_pol_sigma-70_dom"/>
</dbReference>
<dbReference type="AlphaFoldDB" id="A0A1G9FVL9"/>
<accession>A0A1G9FVL9</accession>
<gene>
    <name evidence="7" type="ORF">SAMN05660472_02264</name>
</gene>
<keyword evidence="3" id="KW-0731">Sigma factor</keyword>
<keyword evidence="8" id="KW-1185">Reference proteome</keyword>
<sequence length="172" mass="20111">METGDLVKKAKLGDKEALVELIMAQQQEYYKLAYVYTQNREDALDALEDMIVILYKKVKSLKKEEAFYSWSKTILVNSCKKTLKQRKKLVYLEGWERQEERNPIENREEALDLEKELRKLSSHQQEAIKLRYYMDLDYETISKITKVPLGTVKSRISTGISKLKKALGGEIK</sequence>
<dbReference type="InterPro" id="IPR036388">
    <property type="entry name" value="WH-like_DNA-bd_sf"/>
</dbReference>
<feature type="domain" description="RNA polymerase sigma-70 region 2" evidence="5">
    <location>
        <begin position="22"/>
        <end position="87"/>
    </location>
</feature>
<dbReference type="InterPro" id="IPR013249">
    <property type="entry name" value="RNA_pol_sigma70_r4_t2"/>
</dbReference>
<evidence type="ECO:0000256" key="1">
    <source>
        <dbReference type="ARBA" id="ARBA00010641"/>
    </source>
</evidence>
<dbReference type="InterPro" id="IPR013325">
    <property type="entry name" value="RNA_pol_sigma_r2"/>
</dbReference>
<dbReference type="GO" id="GO:0016987">
    <property type="term" value="F:sigma factor activity"/>
    <property type="evidence" value="ECO:0007669"/>
    <property type="project" value="UniProtKB-KW"/>
</dbReference>
<dbReference type="SUPFAM" id="SSF88946">
    <property type="entry name" value="Sigma2 domain of RNA polymerase sigma factors"/>
    <property type="match status" value="1"/>
</dbReference>
<keyword evidence="2" id="KW-0805">Transcription regulation</keyword>
<dbReference type="STRING" id="393762.SAMN05660472_02264"/>
<dbReference type="NCBIfam" id="TIGR02937">
    <property type="entry name" value="sigma70-ECF"/>
    <property type="match status" value="1"/>
</dbReference>
<dbReference type="InterPro" id="IPR013324">
    <property type="entry name" value="RNA_pol_sigma_r3/r4-like"/>
</dbReference>
<dbReference type="RefSeq" id="WP_090553800.1">
    <property type="nucleotide sequence ID" value="NZ_FNFP01000005.1"/>
</dbReference>
<protein>
    <submittedName>
        <fullName evidence="7">RNA polymerase sigma-70 factor, ECF subfamily</fullName>
    </submittedName>
</protein>
<evidence type="ECO:0000256" key="4">
    <source>
        <dbReference type="ARBA" id="ARBA00023163"/>
    </source>
</evidence>
<dbReference type="Pfam" id="PF04542">
    <property type="entry name" value="Sigma70_r2"/>
    <property type="match status" value="1"/>
</dbReference>
<proteinExistence type="inferred from homology"/>
<dbReference type="Proteomes" id="UP000198718">
    <property type="component" value="Unassembled WGS sequence"/>
</dbReference>
<evidence type="ECO:0000256" key="3">
    <source>
        <dbReference type="ARBA" id="ARBA00023082"/>
    </source>
</evidence>
<dbReference type="GO" id="GO:0006352">
    <property type="term" value="P:DNA-templated transcription initiation"/>
    <property type="evidence" value="ECO:0007669"/>
    <property type="project" value="InterPro"/>
</dbReference>
<evidence type="ECO:0000259" key="6">
    <source>
        <dbReference type="Pfam" id="PF08281"/>
    </source>
</evidence>
<comment type="similarity">
    <text evidence="1">Belongs to the sigma-70 factor family. ECF subfamily.</text>
</comment>
<dbReference type="Gene3D" id="1.10.1740.10">
    <property type="match status" value="1"/>
</dbReference>
<evidence type="ECO:0000313" key="7">
    <source>
        <dbReference type="EMBL" id="SDK92417.1"/>
    </source>
</evidence>
<dbReference type="SUPFAM" id="SSF88659">
    <property type="entry name" value="Sigma3 and sigma4 domains of RNA polymerase sigma factors"/>
    <property type="match status" value="1"/>
</dbReference>
<dbReference type="OrthoDB" id="9782703at2"/>
<reference evidence="7 8" key="1">
    <citation type="submission" date="2016-10" db="EMBL/GenBank/DDBJ databases">
        <authorList>
            <person name="de Groot N.N."/>
        </authorList>
    </citation>
    <scope>NUCLEOTIDE SEQUENCE [LARGE SCALE GENOMIC DNA]</scope>
    <source>
        <strain evidence="7 8">DSM 18346</strain>
    </source>
</reference>
<dbReference type="GO" id="GO:0003677">
    <property type="term" value="F:DNA binding"/>
    <property type="evidence" value="ECO:0007669"/>
    <property type="project" value="InterPro"/>
</dbReference>
<organism evidence="7 8">
    <name type="scientific">Natronincola ferrireducens</name>
    <dbReference type="NCBI Taxonomy" id="393762"/>
    <lineage>
        <taxon>Bacteria</taxon>
        <taxon>Bacillati</taxon>
        <taxon>Bacillota</taxon>
        <taxon>Clostridia</taxon>
        <taxon>Peptostreptococcales</taxon>
        <taxon>Natronincolaceae</taxon>
        <taxon>Natronincola</taxon>
    </lineage>
</organism>
<dbReference type="Pfam" id="PF08281">
    <property type="entry name" value="Sigma70_r4_2"/>
    <property type="match status" value="1"/>
</dbReference>
<dbReference type="InterPro" id="IPR039425">
    <property type="entry name" value="RNA_pol_sigma-70-like"/>
</dbReference>
<dbReference type="Gene3D" id="1.10.10.10">
    <property type="entry name" value="Winged helix-like DNA-binding domain superfamily/Winged helix DNA-binding domain"/>
    <property type="match status" value="1"/>
</dbReference>
<dbReference type="PANTHER" id="PTHR43133">
    <property type="entry name" value="RNA POLYMERASE ECF-TYPE SIGMA FACTO"/>
    <property type="match status" value="1"/>
</dbReference>
<evidence type="ECO:0000256" key="2">
    <source>
        <dbReference type="ARBA" id="ARBA00023015"/>
    </source>
</evidence>
<name>A0A1G9FVL9_9FIRM</name>
<dbReference type="CDD" id="cd06171">
    <property type="entry name" value="Sigma70_r4"/>
    <property type="match status" value="1"/>
</dbReference>